<accession>C1CV21</accession>
<evidence type="ECO:0000256" key="1">
    <source>
        <dbReference type="SAM" id="MobiDB-lite"/>
    </source>
</evidence>
<dbReference type="AlphaFoldDB" id="C1CV21"/>
<dbReference type="EMBL" id="CP001114">
    <property type="protein sequence ID" value="ACO46038.1"/>
    <property type="molecule type" value="Genomic_DNA"/>
</dbReference>
<name>C1CV21_DEIDV</name>
<keyword evidence="4" id="KW-1185">Reference proteome</keyword>
<keyword evidence="2" id="KW-0812">Transmembrane</keyword>
<feature type="region of interest" description="Disordered" evidence="1">
    <location>
        <begin position="119"/>
        <end position="147"/>
    </location>
</feature>
<keyword evidence="2" id="KW-0472">Membrane</keyword>
<dbReference type="OrthoDB" id="67304at2"/>
<feature type="region of interest" description="Disordered" evidence="1">
    <location>
        <begin position="161"/>
        <end position="181"/>
    </location>
</feature>
<evidence type="ECO:0000256" key="2">
    <source>
        <dbReference type="SAM" id="Phobius"/>
    </source>
</evidence>
<proteinExistence type="predicted"/>
<keyword evidence="2" id="KW-1133">Transmembrane helix</keyword>
<evidence type="ECO:0000313" key="4">
    <source>
        <dbReference type="Proteomes" id="UP000002208"/>
    </source>
</evidence>
<organism evidence="3 4">
    <name type="scientific">Deinococcus deserti (strain DSM 17065 / CIP 109153 / LMG 22923 / VCD115)</name>
    <dbReference type="NCBI Taxonomy" id="546414"/>
    <lineage>
        <taxon>Bacteria</taxon>
        <taxon>Thermotogati</taxon>
        <taxon>Deinococcota</taxon>
        <taxon>Deinococci</taxon>
        <taxon>Deinococcales</taxon>
        <taxon>Deinococcaceae</taxon>
        <taxon>Deinococcus</taxon>
    </lineage>
</organism>
<reference evidence="3 4" key="1">
    <citation type="journal article" date="2009" name="PLoS Genet.">
        <title>Alliance of proteomics and genomics to unravel the specificities of Sahara bacterium Deinococcus deserti.</title>
        <authorList>
            <person name="de Groot A."/>
            <person name="Dulermo R."/>
            <person name="Ortet P."/>
            <person name="Blanchard L."/>
            <person name="Guerin P."/>
            <person name="Fernandez B."/>
            <person name="Vacherie B."/>
            <person name="Dossat C."/>
            <person name="Jolivet E."/>
            <person name="Siguier P."/>
            <person name="Chandler M."/>
            <person name="Barakat M."/>
            <person name="Dedieu A."/>
            <person name="Barbe V."/>
            <person name="Heulin T."/>
            <person name="Sommer S."/>
            <person name="Achouak W."/>
            <person name="Armengaud J."/>
        </authorList>
    </citation>
    <scope>NUCLEOTIDE SEQUENCE [LARGE SCALE GENOMIC DNA]</scope>
    <source>
        <strain evidence="4">DSM 17065 / CIP 109153 / LMG 22923 / VCD115</strain>
    </source>
</reference>
<dbReference type="STRING" id="546414.Deide_11331"/>
<dbReference type="HOGENOM" id="CLU_876386_0_0_0"/>
<sequence length="317" mass="33947">MPDVLNWLALPLAIFAVIYFSSVMFRSQGTSARTVVRASGLVVLAALLGADWVVHPAAGMLLGFFGSQAFGKWHKRRAALFTGLLAALVFSALGAQWIMYPLAVMAAFWLLSQGSSGSRRHHRQPSGAAGALPEHTGGQMWPGERNWLSPEGEVSTVRATTANTSKRKAEPSHSTAKAAPLGGPASALEALYRNEGLPADIRAQLVALDLRTKEVLTHLQAGGQTSSEGAYLAQAIREDYAPTAVQAYLKLPSVQAEVTPLQDGKTGGELLREQLDLLLGAVQELLGGALKVSSQDLLTHQRFLEERFGTRSEDLKV</sequence>
<protein>
    <submittedName>
        <fullName evidence="3">Uncharacterized protein</fullName>
    </submittedName>
</protein>
<feature type="transmembrane region" description="Helical" evidence="2">
    <location>
        <begin position="38"/>
        <end position="58"/>
    </location>
</feature>
<feature type="transmembrane region" description="Helical" evidence="2">
    <location>
        <begin position="6"/>
        <end position="26"/>
    </location>
</feature>
<dbReference type="KEGG" id="ddr:Deide_11331"/>
<evidence type="ECO:0000313" key="3">
    <source>
        <dbReference type="EMBL" id="ACO46038.1"/>
    </source>
</evidence>
<dbReference type="Proteomes" id="UP000002208">
    <property type="component" value="Chromosome"/>
</dbReference>
<feature type="transmembrane region" description="Helical" evidence="2">
    <location>
        <begin position="78"/>
        <end position="111"/>
    </location>
</feature>
<dbReference type="PaxDb" id="546414-Deide_11331"/>
<gene>
    <name evidence="3" type="ordered locus">Deide_11331</name>
</gene>
<dbReference type="RefSeq" id="WP_012693161.1">
    <property type="nucleotide sequence ID" value="NC_012526.1"/>
</dbReference>